<accession>A0ABR4LS40</accession>
<protein>
    <recommendedName>
        <fullName evidence="9">Protein kinase domain-containing protein</fullName>
    </recommendedName>
</protein>
<evidence type="ECO:0000313" key="7">
    <source>
        <dbReference type="EMBL" id="KAL2867355.1"/>
    </source>
</evidence>
<dbReference type="Gene3D" id="3.30.200.20">
    <property type="entry name" value="Phosphorylase Kinase, domain 1"/>
    <property type="match status" value="1"/>
</dbReference>
<evidence type="ECO:0000256" key="6">
    <source>
        <dbReference type="PROSITE-ProRule" id="PRU10141"/>
    </source>
</evidence>
<dbReference type="PANTHER" id="PTHR45646">
    <property type="entry name" value="SERINE/THREONINE-PROTEIN KINASE DOA-RELATED"/>
    <property type="match status" value="1"/>
</dbReference>
<dbReference type="GeneID" id="98148009"/>
<reference evidence="7 8" key="1">
    <citation type="submission" date="2024-07" db="EMBL/GenBank/DDBJ databases">
        <title>Section-level genome sequencing and comparative genomics of Aspergillus sections Usti and Cavernicolus.</title>
        <authorList>
            <consortium name="Lawrence Berkeley National Laboratory"/>
            <person name="Nybo J.L."/>
            <person name="Vesth T.C."/>
            <person name="Theobald S."/>
            <person name="Frisvad J.C."/>
            <person name="Larsen T.O."/>
            <person name="Kjaerboelling I."/>
            <person name="Rothschild-Mancinelli K."/>
            <person name="Lyhne E.K."/>
            <person name="Kogle M.E."/>
            <person name="Barry K."/>
            <person name="Clum A."/>
            <person name="Na H."/>
            <person name="Ledsgaard L."/>
            <person name="Lin J."/>
            <person name="Lipzen A."/>
            <person name="Kuo A."/>
            <person name="Riley R."/>
            <person name="Mondo S."/>
            <person name="Labutti K."/>
            <person name="Haridas S."/>
            <person name="Pangalinan J."/>
            <person name="Salamov A.A."/>
            <person name="Simmons B.A."/>
            <person name="Magnuson J.K."/>
            <person name="Chen J."/>
            <person name="Drula E."/>
            <person name="Henrissat B."/>
            <person name="Wiebenga A."/>
            <person name="Lubbers R.J."/>
            <person name="Gomes A.C."/>
            <person name="Macurrencykelacurrency M.R."/>
            <person name="Stajich J."/>
            <person name="Grigoriev I.V."/>
            <person name="Mortensen U.H."/>
            <person name="De Vries R.P."/>
            <person name="Baker S.E."/>
            <person name="Andersen M.R."/>
        </authorList>
    </citation>
    <scope>NUCLEOTIDE SEQUENCE [LARGE SCALE GENOMIC DNA]</scope>
    <source>
        <strain evidence="7 8">CBS 449.75</strain>
    </source>
</reference>
<keyword evidence="4" id="KW-0418">Kinase</keyword>
<dbReference type="PROSITE" id="PS00107">
    <property type="entry name" value="PROTEIN_KINASE_ATP"/>
    <property type="match status" value="1"/>
</dbReference>
<keyword evidence="3 6" id="KW-0547">Nucleotide-binding</keyword>
<keyword evidence="8" id="KW-1185">Reference proteome</keyword>
<dbReference type="InterPro" id="IPR051175">
    <property type="entry name" value="CLK_kinases"/>
</dbReference>
<keyword evidence="2" id="KW-0808">Transferase</keyword>
<dbReference type="InterPro" id="IPR017441">
    <property type="entry name" value="Protein_kinase_ATP_BS"/>
</dbReference>
<dbReference type="SUPFAM" id="SSF56112">
    <property type="entry name" value="Protein kinase-like (PK-like)"/>
    <property type="match status" value="1"/>
</dbReference>
<keyword evidence="5 6" id="KW-0067">ATP-binding</keyword>
<evidence type="ECO:0000256" key="3">
    <source>
        <dbReference type="ARBA" id="ARBA00022741"/>
    </source>
</evidence>
<proteinExistence type="predicted"/>
<evidence type="ECO:0000256" key="2">
    <source>
        <dbReference type="ARBA" id="ARBA00022679"/>
    </source>
</evidence>
<evidence type="ECO:0000256" key="4">
    <source>
        <dbReference type="ARBA" id="ARBA00022777"/>
    </source>
</evidence>
<keyword evidence="1" id="KW-0723">Serine/threonine-protein kinase</keyword>
<sequence length="260" mass="28735">MSSATGAKRATELSFKFKENGLLINSFLVGFEDVSLYQQGGHHPVHIGDCLGEQEEYRVIHKLGSGGYGIVWLCRVLGRHSTEYVAVKILAASDSGQYNVERRIDGLPDEKVLDILGHPRKAPIIVREGFRAPGAHAPDYAVYQIQIDRATEEKCRLVSERICVIDFGESYEQSRVPTGGYGIPMPYSAPVLVLDGQYRPASDIWALAVAMFYIRTGRELFFSLSSEPDSFLTEVVRYLGPFPSPGGLGKPKGNIRRRAG</sequence>
<dbReference type="Gene3D" id="1.10.510.10">
    <property type="entry name" value="Transferase(Phosphotransferase) domain 1"/>
    <property type="match status" value="1"/>
</dbReference>
<evidence type="ECO:0000313" key="8">
    <source>
        <dbReference type="Proteomes" id="UP001610432"/>
    </source>
</evidence>
<evidence type="ECO:0000256" key="1">
    <source>
        <dbReference type="ARBA" id="ARBA00022527"/>
    </source>
</evidence>
<organism evidence="7 8">
    <name type="scientific">Aspergillus lucknowensis</name>
    <dbReference type="NCBI Taxonomy" id="176173"/>
    <lineage>
        <taxon>Eukaryota</taxon>
        <taxon>Fungi</taxon>
        <taxon>Dikarya</taxon>
        <taxon>Ascomycota</taxon>
        <taxon>Pezizomycotina</taxon>
        <taxon>Eurotiomycetes</taxon>
        <taxon>Eurotiomycetidae</taxon>
        <taxon>Eurotiales</taxon>
        <taxon>Aspergillaceae</taxon>
        <taxon>Aspergillus</taxon>
        <taxon>Aspergillus subgen. Nidulantes</taxon>
    </lineage>
</organism>
<name>A0ABR4LS40_9EURO</name>
<comment type="caution">
    <text evidence="7">The sequence shown here is derived from an EMBL/GenBank/DDBJ whole genome shotgun (WGS) entry which is preliminary data.</text>
</comment>
<feature type="binding site" evidence="6">
    <location>
        <position position="88"/>
    </location>
    <ligand>
        <name>ATP</name>
        <dbReference type="ChEBI" id="CHEBI:30616"/>
    </ligand>
</feature>
<evidence type="ECO:0000256" key="5">
    <source>
        <dbReference type="ARBA" id="ARBA00022840"/>
    </source>
</evidence>
<dbReference type="RefSeq" id="XP_070886334.1">
    <property type="nucleotide sequence ID" value="XM_071032937.1"/>
</dbReference>
<gene>
    <name evidence="7" type="ORF">BJX67DRAFT_381067</name>
</gene>
<dbReference type="Proteomes" id="UP001610432">
    <property type="component" value="Unassembled WGS sequence"/>
</dbReference>
<evidence type="ECO:0008006" key="9">
    <source>
        <dbReference type="Google" id="ProtNLM"/>
    </source>
</evidence>
<dbReference type="EMBL" id="JBFXLQ010000019">
    <property type="protein sequence ID" value="KAL2867355.1"/>
    <property type="molecule type" value="Genomic_DNA"/>
</dbReference>
<dbReference type="InterPro" id="IPR011009">
    <property type="entry name" value="Kinase-like_dom_sf"/>
</dbReference>